<protein>
    <submittedName>
        <fullName evidence="12">ShlB/FhaC/HecB family hemolysin secretion/activation protein</fullName>
    </submittedName>
</protein>
<dbReference type="PANTHER" id="PTHR34597">
    <property type="entry name" value="SLR1661 PROTEIN"/>
    <property type="match status" value="1"/>
</dbReference>
<accession>A0A4R1BSM6</accession>
<dbReference type="InterPro" id="IPR005565">
    <property type="entry name" value="Hemolysn_activator_HlyB_C"/>
</dbReference>
<evidence type="ECO:0000256" key="5">
    <source>
        <dbReference type="ARBA" id="ARBA00022692"/>
    </source>
</evidence>
<organism evidence="12 13">
    <name type="scientific">Parasulfuritortus cantonensis</name>
    <dbReference type="NCBI Taxonomy" id="2528202"/>
    <lineage>
        <taxon>Bacteria</taxon>
        <taxon>Pseudomonadati</taxon>
        <taxon>Pseudomonadota</taxon>
        <taxon>Betaproteobacteria</taxon>
        <taxon>Nitrosomonadales</taxon>
        <taxon>Thiobacillaceae</taxon>
        <taxon>Parasulfuritortus</taxon>
    </lineage>
</organism>
<name>A0A4R1BSM6_9PROT</name>
<evidence type="ECO:0000256" key="4">
    <source>
        <dbReference type="ARBA" id="ARBA00022452"/>
    </source>
</evidence>
<keyword evidence="8" id="KW-0998">Cell outer membrane</keyword>
<comment type="caution">
    <text evidence="12">The sequence shown here is derived from an EMBL/GenBank/DDBJ whole genome shotgun (WGS) entry which is preliminary data.</text>
</comment>
<dbReference type="RefSeq" id="WP_131444325.1">
    <property type="nucleotide sequence ID" value="NZ_SJZB01000001.1"/>
</dbReference>
<dbReference type="GO" id="GO:0046819">
    <property type="term" value="P:protein secretion by the type V secretion system"/>
    <property type="evidence" value="ECO:0007669"/>
    <property type="project" value="TreeGrafter"/>
</dbReference>
<keyword evidence="3" id="KW-0813">Transport</keyword>
<evidence type="ECO:0000313" key="12">
    <source>
        <dbReference type="EMBL" id="TCJ20387.1"/>
    </source>
</evidence>
<dbReference type="Proteomes" id="UP000295443">
    <property type="component" value="Unassembled WGS sequence"/>
</dbReference>
<sequence length="564" mass="60724">MQKKQLCIAMGMTTLGVLATMGNAMAVDPPNAGMILESVKEAPPAPKPADQVLEKPAEPSKAATGMEAGPSVKVTGFHFTGNTVYSEAQLQAQLAEYQGKELNLDGLNEAADVIKSFYRQHEYFLAQAILPPQEIKDGVVHIQVVEGAIGKAHIKMAEGARLKESMARKYMDTMLPTGTLITETGIEKPLLLLNDLPGVTVRSTIRPGVETGQADMDVVVGDEGKRFGGDVQVDNWGNRNSGKLRVTGDFEARNLTGYGDLLSIRGLYADDKGTTLARLAYTLPVGSAGTKLTASYSDLTYKLSGTFSDLDADGDAKVSSLLAVHPFNRSRNNNLFGLLGYDNKRMADRQFDGATEDKRTLNNIWFGLTGDYRDDLGGGALNTYTITLTGGDVDITSDGTADNYDTEGKFAKLNVSYQRLQHVADNTALMISLAGQLANKNLAAVEQMSLGGPRGVRSHPVGEGAGDDAVLATLELRRVIPSLRPLGGTLQVSAFTDFGYSKLHHDPLPSDDDNTSTLFGYGVGVNLGKRGDFLMRMDVAFRDGEPSTDDSKRARLWAQAIKWF</sequence>
<feature type="domain" description="POTRA" evidence="11">
    <location>
        <begin position="72"/>
        <end position="147"/>
    </location>
</feature>
<dbReference type="InterPro" id="IPR051544">
    <property type="entry name" value="TPS_OM_transporter"/>
</dbReference>
<dbReference type="GO" id="GO:0098046">
    <property type="term" value="C:type V protein secretion system complex"/>
    <property type="evidence" value="ECO:0007669"/>
    <property type="project" value="TreeGrafter"/>
</dbReference>
<comment type="subcellular location">
    <subcellularLocation>
        <location evidence="1">Cell outer membrane</location>
    </subcellularLocation>
</comment>
<dbReference type="InterPro" id="IPR034746">
    <property type="entry name" value="POTRA"/>
</dbReference>
<dbReference type="OrthoDB" id="572300at2"/>
<feature type="region of interest" description="Disordered" evidence="9">
    <location>
        <begin position="41"/>
        <end position="67"/>
    </location>
</feature>
<evidence type="ECO:0000256" key="6">
    <source>
        <dbReference type="ARBA" id="ARBA00022927"/>
    </source>
</evidence>
<feature type="signal peptide" evidence="10">
    <location>
        <begin position="1"/>
        <end position="26"/>
    </location>
</feature>
<keyword evidence="7" id="KW-0472">Membrane</keyword>
<dbReference type="Pfam" id="PF03865">
    <property type="entry name" value="ShlB"/>
    <property type="match status" value="1"/>
</dbReference>
<evidence type="ECO:0000256" key="7">
    <source>
        <dbReference type="ARBA" id="ARBA00023136"/>
    </source>
</evidence>
<evidence type="ECO:0000256" key="1">
    <source>
        <dbReference type="ARBA" id="ARBA00004442"/>
    </source>
</evidence>
<dbReference type="PROSITE" id="PS51779">
    <property type="entry name" value="POTRA"/>
    <property type="match status" value="1"/>
</dbReference>
<keyword evidence="5" id="KW-0812">Transmembrane</keyword>
<dbReference type="Gene3D" id="3.10.20.310">
    <property type="entry name" value="membrane protein fhac"/>
    <property type="match status" value="1"/>
</dbReference>
<feature type="chain" id="PRO_5020271680" evidence="10">
    <location>
        <begin position="27"/>
        <end position="564"/>
    </location>
</feature>
<keyword evidence="13" id="KW-1185">Reference proteome</keyword>
<dbReference type="Pfam" id="PF08479">
    <property type="entry name" value="POTRA_2"/>
    <property type="match status" value="1"/>
</dbReference>
<dbReference type="Gene3D" id="2.40.160.50">
    <property type="entry name" value="membrane protein fhac: a member of the omp85/tpsb transporter family"/>
    <property type="match status" value="1"/>
</dbReference>
<reference evidence="12 13" key="1">
    <citation type="submission" date="2019-03" db="EMBL/GenBank/DDBJ databases">
        <title>Genome sequence of Thiobacillaceae bacterium LSR1, a sulfur-oxidizing bacterium isolated from freshwater sediment.</title>
        <authorList>
            <person name="Li S."/>
        </authorList>
    </citation>
    <scope>NUCLEOTIDE SEQUENCE [LARGE SCALE GENOMIC DNA]</scope>
    <source>
        <strain evidence="12 13">LSR1</strain>
    </source>
</reference>
<evidence type="ECO:0000313" key="13">
    <source>
        <dbReference type="Proteomes" id="UP000295443"/>
    </source>
</evidence>
<dbReference type="GO" id="GO:0009279">
    <property type="term" value="C:cell outer membrane"/>
    <property type="evidence" value="ECO:0007669"/>
    <property type="project" value="UniProtKB-SubCell"/>
</dbReference>
<keyword evidence="6" id="KW-0653">Protein transport</keyword>
<dbReference type="EMBL" id="SJZB01000001">
    <property type="protein sequence ID" value="TCJ20387.1"/>
    <property type="molecule type" value="Genomic_DNA"/>
</dbReference>
<evidence type="ECO:0000256" key="3">
    <source>
        <dbReference type="ARBA" id="ARBA00022448"/>
    </source>
</evidence>
<dbReference type="GO" id="GO:0008320">
    <property type="term" value="F:protein transmembrane transporter activity"/>
    <property type="evidence" value="ECO:0007669"/>
    <property type="project" value="TreeGrafter"/>
</dbReference>
<keyword evidence="4" id="KW-1134">Transmembrane beta strand</keyword>
<evidence type="ECO:0000256" key="9">
    <source>
        <dbReference type="SAM" id="MobiDB-lite"/>
    </source>
</evidence>
<evidence type="ECO:0000259" key="11">
    <source>
        <dbReference type="PROSITE" id="PS51779"/>
    </source>
</evidence>
<evidence type="ECO:0000256" key="10">
    <source>
        <dbReference type="SAM" id="SignalP"/>
    </source>
</evidence>
<evidence type="ECO:0000256" key="2">
    <source>
        <dbReference type="ARBA" id="ARBA00009055"/>
    </source>
</evidence>
<evidence type="ECO:0000256" key="8">
    <source>
        <dbReference type="ARBA" id="ARBA00023237"/>
    </source>
</evidence>
<dbReference type="AlphaFoldDB" id="A0A4R1BSM6"/>
<proteinExistence type="inferred from homology"/>
<comment type="similarity">
    <text evidence="2">Belongs to the TPS (TC 1.B.20) family.</text>
</comment>
<gene>
    <name evidence="12" type="ORF">EZJ19_00360</name>
</gene>
<dbReference type="InterPro" id="IPR013686">
    <property type="entry name" value="Polypept-transport_assoc_ShlB"/>
</dbReference>
<keyword evidence="10" id="KW-0732">Signal</keyword>
<dbReference type="PANTHER" id="PTHR34597:SF1">
    <property type="entry name" value="HEME_HEMOPEXIN TRANSPORTER PROTEIN HUXB"/>
    <property type="match status" value="1"/>
</dbReference>